<dbReference type="Proteomes" id="UP000050509">
    <property type="component" value="Unassembled WGS sequence"/>
</dbReference>
<dbReference type="EMBL" id="LJCR01001088">
    <property type="protein sequence ID" value="KPV51066.1"/>
    <property type="molecule type" value="Genomic_DNA"/>
</dbReference>
<dbReference type="AlphaFoldDB" id="A0A0P9H9Y2"/>
<reference evidence="1 2" key="1">
    <citation type="submission" date="2015-09" db="EMBL/GenBank/DDBJ databases">
        <title>Draft genome sequence of Kouleothrix aurantiaca JCM 19913.</title>
        <authorList>
            <person name="Hemp J."/>
        </authorList>
    </citation>
    <scope>NUCLEOTIDE SEQUENCE [LARGE SCALE GENOMIC DNA]</scope>
    <source>
        <strain evidence="1 2">COM-B</strain>
    </source>
</reference>
<name>A0A0P9H9Y2_9CHLR</name>
<organism evidence="1 2">
    <name type="scientific">Kouleothrix aurantiaca</name>
    <dbReference type="NCBI Taxonomy" id="186479"/>
    <lineage>
        <taxon>Bacteria</taxon>
        <taxon>Bacillati</taxon>
        <taxon>Chloroflexota</taxon>
        <taxon>Chloroflexia</taxon>
        <taxon>Chloroflexales</taxon>
        <taxon>Roseiflexineae</taxon>
        <taxon>Roseiflexaceae</taxon>
        <taxon>Kouleothrix</taxon>
    </lineage>
</organism>
<protein>
    <submittedName>
        <fullName evidence="1">Uncharacterized protein</fullName>
    </submittedName>
</protein>
<comment type="caution">
    <text evidence="1">The sequence shown here is derived from an EMBL/GenBank/DDBJ whole genome shotgun (WGS) entry which is preliminary data.</text>
</comment>
<feature type="non-terminal residue" evidence="1">
    <location>
        <position position="1"/>
    </location>
</feature>
<proteinExistence type="predicted"/>
<evidence type="ECO:0000313" key="1">
    <source>
        <dbReference type="EMBL" id="KPV51066.1"/>
    </source>
</evidence>
<gene>
    <name evidence="1" type="ORF">SE17_23330</name>
</gene>
<sequence>FMVVLLDVPYDVRFPRVLARESANLGRPLSAAEVAAVEARMSDATELEVPLLKNYCHLRMDGSLPGDLFTMTIADYYRQAQAAYWKGQQGVSLMEELR</sequence>
<keyword evidence="2" id="KW-1185">Reference proteome</keyword>
<accession>A0A0P9H9Y2</accession>
<evidence type="ECO:0000313" key="2">
    <source>
        <dbReference type="Proteomes" id="UP000050509"/>
    </source>
</evidence>